<gene>
    <name evidence="2" type="ORF">OCK74_09385</name>
</gene>
<name>A0A9X2XVH7_9BACT</name>
<keyword evidence="3" id="KW-1185">Reference proteome</keyword>
<organism evidence="2 3">
    <name type="scientific">Paraflavisolibacter caeni</name>
    <dbReference type="NCBI Taxonomy" id="2982496"/>
    <lineage>
        <taxon>Bacteria</taxon>
        <taxon>Pseudomonadati</taxon>
        <taxon>Bacteroidota</taxon>
        <taxon>Chitinophagia</taxon>
        <taxon>Chitinophagales</taxon>
        <taxon>Chitinophagaceae</taxon>
        <taxon>Paraflavisolibacter</taxon>
    </lineage>
</organism>
<feature type="compositionally biased region" description="Polar residues" evidence="1">
    <location>
        <begin position="182"/>
        <end position="197"/>
    </location>
</feature>
<evidence type="ECO:0000313" key="2">
    <source>
        <dbReference type="EMBL" id="MCU7549327.1"/>
    </source>
</evidence>
<reference evidence="2" key="1">
    <citation type="submission" date="2022-09" db="EMBL/GenBank/DDBJ databases">
        <authorList>
            <person name="Yuan C."/>
            <person name="Ke Z."/>
        </authorList>
    </citation>
    <scope>NUCLEOTIDE SEQUENCE</scope>
    <source>
        <strain evidence="2">LB-8</strain>
    </source>
</reference>
<dbReference type="EMBL" id="JAOTIF010000005">
    <property type="protein sequence ID" value="MCU7549327.1"/>
    <property type="molecule type" value="Genomic_DNA"/>
</dbReference>
<reference evidence="2" key="2">
    <citation type="submission" date="2023-04" db="EMBL/GenBank/DDBJ databases">
        <title>Paracnuella aquatica gen. nov., sp. nov., a member of the family Chitinophagaceae isolated from a hot spring.</title>
        <authorList>
            <person name="Wang C."/>
        </authorList>
    </citation>
    <scope>NUCLEOTIDE SEQUENCE</scope>
    <source>
        <strain evidence="2">LB-8</strain>
    </source>
</reference>
<evidence type="ECO:0000256" key="1">
    <source>
        <dbReference type="SAM" id="MobiDB-lite"/>
    </source>
</evidence>
<feature type="compositionally biased region" description="Basic and acidic residues" evidence="1">
    <location>
        <begin position="292"/>
        <end position="302"/>
    </location>
</feature>
<proteinExistence type="predicted"/>
<feature type="region of interest" description="Disordered" evidence="1">
    <location>
        <begin position="165"/>
        <end position="224"/>
    </location>
</feature>
<evidence type="ECO:0000313" key="3">
    <source>
        <dbReference type="Proteomes" id="UP001155483"/>
    </source>
</evidence>
<sequence>MNYISHLNNFFERVKEDQKLSPLHVSLYLALFHYWNVHRFDNLFPVYRDDLMQLSKIGSKNTYHKCIKELHQEGYILYYPAPFKYLPVAVTMIRFDKEVDKNSYQQLDMFSPKSGTCKASSTSTEFDTSHVPNLTVASIKNDTRQVSKVVLLYKHINFKQLNSVCNTPTKKNKKNNVEKNKSGTSSLTHLAKNQKQPRTPRAENPEHVIKPPTQKKGQERAGPSLSEVEAFFRQHNYPLPEAKKFFYYNQGKAWMLSETLPVTDWQSIAHKWMLNIKPQKQNNNDRTQYLHTPRDKNYSEPL</sequence>
<accession>A0A9X2XVH7</accession>
<comment type="caution">
    <text evidence="2">The sequence shown here is derived from an EMBL/GenBank/DDBJ whole genome shotgun (WGS) entry which is preliminary data.</text>
</comment>
<dbReference type="Proteomes" id="UP001155483">
    <property type="component" value="Unassembled WGS sequence"/>
</dbReference>
<feature type="compositionally biased region" description="Polar residues" evidence="1">
    <location>
        <begin position="279"/>
        <end position="290"/>
    </location>
</feature>
<dbReference type="RefSeq" id="WP_279296768.1">
    <property type="nucleotide sequence ID" value="NZ_JAOTIF010000005.1"/>
</dbReference>
<dbReference type="AlphaFoldDB" id="A0A9X2XVH7"/>
<feature type="region of interest" description="Disordered" evidence="1">
    <location>
        <begin position="279"/>
        <end position="302"/>
    </location>
</feature>
<feature type="compositionally biased region" description="Basic and acidic residues" evidence="1">
    <location>
        <begin position="200"/>
        <end position="209"/>
    </location>
</feature>
<protein>
    <submittedName>
        <fullName evidence="2">Uncharacterized protein</fullName>
    </submittedName>
</protein>